<dbReference type="Pfam" id="PF00072">
    <property type="entry name" value="Response_reg"/>
    <property type="match status" value="1"/>
</dbReference>
<dbReference type="InterPro" id="IPR036388">
    <property type="entry name" value="WH-like_DNA-bd_sf"/>
</dbReference>
<evidence type="ECO:0000313" key="7">
    <source>
        <dbReference type="Proteomes" id="UP001240483"/>
    </source>
</evidence>
<dbReference type="InterPro" id="IPR058245">
    <property type="entry name" value="NreC/VraR/RcsB-like_REC"/>
</dbReference>
<feature type="domain" description="HTH luxR-type" evidence="4">
    <location>
        <begin position="132"/>
        <end position="197"/>
    </location>
</feature>
<dbReference type="InterPro" id="IPR011006">
    <property type="entry name" value="CheY-like_superfamily"/>
</dbReference>
<keyword evidence="1 3" id="KW-0597">Phosphoprotein</keyword>
<dbReference type="Pfam" id="PF00196">
    <property type="entry name" value="GerE"/>
    <property type="match status" value="1"/>
</dbReference>
<organism evidence="6 7">
    <name type="scientific">Pseudoglutamicibacter cumminsii</name>
    <dbReference type="NCBI Taxonomy" id="156979"/>
    <lineage>
        <taxon>Bacteria</taxon>
        <taxon>Bacillati</taxon>
        <taxon>Actinomycetota</taxon>
        <taxon>Actinomycetes</taxon>
        <taxon>Micrococcales</taxon>
        <taxon>Micrococcaceae</taxon>
        <taxon>Pseudoglutamicibacter</taxon>
    </lineage>
</organism>
<dbReference type="PROSITE" id="PS50043">
    <property type="entry name" value="HTH_LUXR_2"/>
    <property type="match status" value="1"/>
</dbReference>
<name>A0AAP4FEW7_9MICC</name>
<proteinExistence type="predicted"/>
<dbReference type="SMART" id="SM00421">
    <property type="entry name" value="HTH_LUXR"/>
    <property type="match status" value="1"/>
</dbReference>
<dbReference type="PRINTS" id="PR00038">
    <property type="entry name" value="HTHLUXR"/>
</dbReference>
<dbReference type="Gene3D" id="1.10.10.10">
    <property type="entry name" value="Winged helix-like DNA-binding domain superfamily/Winged helix DNA-binding domain"/>
    <property type="match status" value="1"/>
</dbReference>
<dbReference type="Proteomes" id="UP001240483">
    <property type="component" value="Unassembled WGS sequence"/>
</dbReference>
<gene>
    <name evidence="6" type="ORF">QP116_06410</name>
</gene>
<dbReference type="CDD" id="cd17535">
    <property type="entry name" value="REC_NarL-like"/>
    <property type="match status" value="1"/>
</dbReference>
<dbReference type="GO" id="GO:0006355">
    <property type="term" value="P:regulation of DNA-templated transcription"/>
    <property type="evidence" value="ECO:0007669"/>
    <property type="project" value="InterPro"/>
</dbReference>
<sequence>MIKLALVDDEAIVRSALASLLSLNDDLTVVAEYSSGEEAVEGMEGVDVAILDLQLGGINGIETAQALMSSGAAATTMILTSHARPGYLKKALEAGVRGFLPKNARAEDLVHAITEVHAGKRAIDPTLAADTIAAGDSPLTTRESDVLELAALGLPVHDIAVRAHLADGTVRNYLSNIQIKLGARSKHEAAEIARRNGWIG</sequence>
<evidence type="ECO:0000256" key="3">
    <source>
        <dbReference type="PROSITE-ProRule" id="PRU00169"/>
    </source>
</evidence>
<keyword evidence="2" id="KW-0238">DNA-binding</keyword>
<dbReference type="SMART" id="SM00448">
    <property type="entry name" value="REC"/>
    <property type="match status" value="1"/>
</dbReference>
<reference evidence="6" key="1">
    <citation type="submission" date="2023-05" db="EMBL/GenBank/DDBJ databases">
        <title>Cataloging the Phylogenetic Diversity of Human Bladder Bacteria.</title>
        <authorList>
            <person name="Du J."/>
        </authorList>
    </citation>
    <scope>NUCLEOTIDE SEQUENCE</scope>
    <source>
        <strain evidence="6">UMB9978</strain>
    </source>
</reference>
<dbReference type="CDD" id="cd06170">
    <property type="entry name" value="LuxR_C_like"/>
    <property type="match status" value="1"/>
</dbReference>
<dbReference type="InterPro" id="IPR016032">
    <property type="entry name" value="Sig_transdc_resp-reg_C-effctor"/>
</dbReference>
<dbReference type="Gene3D" id="3.40.50.2300">
    <property type="match status" value="1"/>
</dbReference>
<evidence type="ECO:0000256" key="2">
    <source>
        <dbReference type="ARBA" id="ARBA00023125"/>
    </source>
</evidence>
<dbReference type="InterPro" id="IPR039420">
    <property type="entry name" value="WalR-like"/>
</dbReference>
<accession>A0AAP4FEW7</accession>
<evidence type="ECO:0000313" key="6">
    <source>
        <dbReference type="EMBL" id="MDK6275368.1"/>
    </source>
</evidence>
<dbReference type="EMBL" id="JASODW010000006">
    <property type="protein sequence ID" value="MDK6275368.1"/>
    <property type="molecule type" value="Genomic_DNA"/>
</dbReference>
<dbReference type="RefSeq" id="WP_285333229.1">
    <property type="nucleotide sequence ID" value="NZ_CALUAG010000009.1"/>
</dbReference>
<dbReference type="GO" id="GO:0000160">
    <property type="term" value="P:phosphorelay signal transduction system"/>
    <property type="evidence" value="ECO:0007669"/>
    <property type="project" value="InterPro"/>
</dbReference>
<dbReference type="PANTHER" id="PTHR43214:SF42">
    <property type="entry name" value="TRANSCRIPTIONAL REGULATORY PROTEIN DESR"/>
    <property type="match status" value="1"/>
</dbReference>
<dbReference type="SUPFAM" id="SSF52172">
    <property type="entry name" value="CheY-like"/>
    <property type="match status" value="1"/>
</dbReference>
<dbReference type="GO" id="GO:0003677">
    <property type="term" value="F:DNA binding"/>
    <property type="evidence" value="ECO:0007669"/>
    <property type="project" value="UniProtKB-KW"/>
</dbReference>
<protein>
    <submittedName>
        <fullName evidence="6">Response regulator transcription factor</fullName>
    </submittedName>
</protein>
<evidence type="ECO:0000259" key="5">
    <source>
        <dbReference type="PROSITE" id="PS50110"/>
    </source>
</evidence>
<evidence type="ECO:0000256" key="1">
    <source>
        <dbReference type="ARBA" id="ARBA00022553"/>
    </source>
</evidence>
<dbReference type="PANTHER" id="PTHR43214">
    <property type="entry name" value="TWO-COMPONENT RESPONSE REGULATOR"/>
    <property type="match status" value="1"/>
</dbReference>
<dbReference type="InterPro" id="IPR000792">
    <property type="entry name" value="Tscrpt_reg_LuxR_C"/>
</dbReference>
<evidence type="ECO:0000259" key="4">
    <source>
        <dbReference type="PROSITE" id="PS50043"/>
    </source>
</evidence>
<comment type="caution">
    <text evidence="6">The sequence shown here is derived from an EMBL/GenBank/DDBJ whole genome shotgun (WGS) entry which is preliminary data.</text>
</comment>
<feature type="modified residue" description="4-aspartylphosphate" evidence="3">
    <location>
        <position position="52"/>
    </location>
</feature>
<dbReference type="SUPFAM" id="SSF46894">
    <property type="entry name" value="C-terminal effector domain of the bipartite response regulators"/>
    <property type="match status" value="1"/>
</dbReference>
<feature type="domain" description="Response regulatory" evidence="5">
    <location>
        <begin position="3"/>
        <end position="117"/>
    </location>
</feature>
<dbReference type="InterPro" id="IPR001789">
    <property type="entry name" value="Sig_transdc_resp-reg_receiver"/>
</dbReference>
<dbReference type="PROSITE" id="PS50110">
    <property type="entry name" value="RESPONSE_REGULATORY"/>
    <property type="match status" value="1"/>
</dbReference>
<dbReference type="AlphaFoldDB" id="A0AAP4FEW7"/>